<organism evidence="10 11">
    <name type="scientific">Saccoglossus kowalevskii</name>
    <name type="common">Acorn worm</name>
    <dbReference type="NCBI Taxonomy" id="10224"/>
    <lineage>
        <taxon>Eukaryota</taxon>
        <taxon>Metazoa</taxon>
        <taxon>Hemichordata</taxon>
        <taxon>Enteropneusta</taxon>
        <taxon>Harrimaniidae</taxon>
        <taxon>Saccoglossus</taxon>
    </lineage>
</organism>
<feature type="region of interest" description="Disordered" evidence="6">
    <location>
        <begin position="448"/>
        <end position="476"/>
    </location>
</feature>
<feature type="compositionally biased region" description="Polar residues" evidence="6">
    <location>
        <begin position="394"/>
        <end position="411"/>
    </location>
</feature>
<dbReference type="InterPro" id="IPR007110">
    <property type="entry name" value="Ig-like_dom"/>
</dbReference>
<dbReference type="Pfam" id="PF07686">
    <property type="entry name" value="V-set"/>
    <property type="match status" value="1"/>
</dbReference>
<dbReference type="SMART" id="SM00409">
    <property type="entry name" value="IG"/>
    <property type="match status" value="2"/>
</dbReference>
<keyword evidence="5" id="KW-0393">Immunoglobulin domain</keyword>
<dbReference type="PROSITE" id="PS50835">
    <property type="entry name" value="IG_LIKE"/>
    <property type="match status" value="3"/>
</dbReference>
<keyword evidence="3" id="KW-1015">Disulfide bond</keyword>
<keyword evidence="4" id="KW-0325">Glycoprotein</keyword>
<keyword evidence="2 7" id="KW-0472">Membrane</keyword>
<proteinExistence type="predicted"/>
<reference evidence="11" key="1">
    <citation type="submission" date="2025-08" db="UniProtKB">
        <authorList>
            <consortium name="RefSeq"/>
        </authorList>
    </citation>
    <scope>IDENTIFICATION</scope>
    <source>
        <tissue evidence="11">Testes</tissue>
    </source>
</reference>
<dbReference type="Pfam" id="PF13927">
    <property type="entry name" value="Ig_3"/>
    <property type="match status" value="1"/>
</dbReference>
<feature type="signal peptide" evidence="8">
    <location>
        <begin position="1"/>
        <end position="20"/>
    </location>
</feature>
<feature type="chain" id="PRO_5045941293" evidence="8">
    <location>
        <begin position="21"/>
        <end position="476"/>
    </location>
</feature>
<feature type="domain" description="Ig-like" evidence="9">
    <location>
        <begin position="129"/>
        <end position="213"/>
    </location>
</feature>
<evidence type="ECO:0000313" key="11">
    <source>
        <dbReference type="RefSeq" id="XP_006815493.1"/>
    </source>
</evidence>
<feature type="domain" description="Ig-like" evidence="9">
    <location>
        <begin position="222"/>
        <end position="313"/>
    </location>
</feature>
<evidence type="ECO:0000256" key="4">
    <source>
        <dbReference type="ARBA" id="ARBA00023180"/>
    </source>
</evidence>
<feature type="region of interest" description="Disordered" evidence="6">
    <location>
        <begin position="361"/>
        <end position="435"/>
    </location>
</feature>
<name>A0ABM0M652_SACKO</name>
<accession>A0ABM0M652</accession>
<evidence type="ECO:0000259" key="9">
    <source>
        <dbReference type="PROSITE" id="PS50835"/>
    </source>
</evidence>
<evidence type="ECO:0000256" key="8">
    <source>
        <dbReference type="SAM" id="SignalP"/>
    </source>
</evidence>
<dbReference type="InterPro" id="IPR003599">
    <property type="entry name" value="Ig_sub"/>
</dbReference>
<feature type="domain" description="Ig-like" evidence="9">
    <location>
        <begin position="23"/>
        <end position="125"/>
    </location>
</feature>
<dbReference type="Gene3D" id="2.60.40.10">
    <property type="entry name" value="Immunoglobulins"/>
    <property type="match status" value="3"/>
</dbReference>
<evidence type="ECO:0000256" key="6">
    <source>
        <dbReference type="SAM" id="MobiDB-lite"/>
    </source>
</evidence>
<evidence type="ECO:0000256" key="2">
    <source>
        <dbReference type="ARBA" id="ARBA00023136"/>
    </source>
</evidence>
<dbReference type="InterPro" id="IPR013783">
    <property type="entry name" value="Ig-like_fold"/>
</dbReference>
<evidence type="ECO:0000256" key="3">
    <source>
        <dbReference type="ARBA" id="ARBA00023157"/>
    </source>
</evidence>
<dbReference type="GeneID" id="102809403"/>
<keyword evidence="10" id="KW-1185">Reference proteome</keyword>
<comment type="subcellular location">
    <subcellularLocation>
        <location evidence="1">Membrane</location>
        <topology evidence="1">Single-pass type I membrane protein</topology>
    </subcellularLocation>
</comment>
<gene>
    <name evidence="11" type="primary">LOC102809403</name>
</gene>
<protein>
    <submittedName>
        <fullName evidence="11">Kin of IRRE-like protein 1-like</fullName>
    </submittedName>
</protein>
<dbReference type="RefSeq" id="XP_006815493.1">
    <property type="nucleotide sequence ID" value="XM_006815430.1"/>
</dbReference>
<dbReference type="InterPro" id="IPR013106">
    <property type="entry name" value="Ig_V-set"/>
</dbReference>
<feature type="compositionally biased region" description="Polar residues" evidence="6">
    <location>
        <begin position="419"/>
        <end position="430"/>
    </location>
</feature>
<keyword evidence="7" id="KW-0812">Transmembrane</keyword>
<dbReference type="InterPro" id="IPR036179">
    <property type="entry name" value="Ig-like_dom_sf"/>
</dbReference>
<evidence type="ECO:0000313" key="10">
    <source>
        <dbReference type="Proteomes" id="UP000694865"/>
    </source>
</evidence>
<keyword evidence="7" id="KW-1133">Transmembrane helix</keyword>
<dbReference type="InterPro" id="IPR051275">
    <property type="entry name" value="Cell_adhesion_signaling"/>
</dbReference>
<dbReference type="PANTHER" id="PTHR11640:SF31">
    <property type="entry name" value="IRREGULAR CHIASM C-ROUGHEST PROTEIN-RELATED"/>
    <property type="match status" value="1"/>
</dbReference>
<evidence type="ECO:0000256" key="5">
    <source>
        <dbReference type="ARBA" id="ARBA00023319"/>
    </source>
</evidence>
<dbReference type="PANTHER" id="PTHR11640">
    <property type="entry name" value="NEPHRIN"/>
    <property type="match status" value="1"/>
</dbReference>
<dbReference type="SUPFAM" id="SSF48726">
    <property type="entry name" value="Immunoglobulin"/>
    <property type="match status" value="3"/>
</dbReference>
<keyword evidence="8" id="KW-0732">Signal</keyword>
<feature type="transmembrane region" description="Helical" evidence="7">
    <location>
        <begin position="330"/>
        <end position="353"/>
    </location>
</feature>
<dbReference type="Proteomes" id="UP000694865">
    <property type="component" value="Unplaced"/>
</dbReference>
<evidence type="ECO:0000256" key="7">
    <source>
        <dbReference type="SAM" id="Phobius"/>
    </source>
</evidence>
<feature type="compositionally biased region" description="Polar residues" evidence="6">
    <location>
        <begin position="369"/>
        <end position="378"/>
    </location>
</feature>
<sequence>MVLKVLSLTVLLISSRLCAGAYPFMVTPKPTTVLAGKTAIIECTVAISGNESPSFSVFWQIFPGGEQITLATNRNTTDKYSILGGAAGGQYDLKVENTDASDDKSYQCAVYDMGTTTRSDPVRLEVVRPEETTFPQCFLSPRNSIDEGKTETAYCVSGNPNNTLSWNYRGRPVIGTLYRTEEYSSVEYDIHAKYEDHGVEYICYASVNNESCSIVLDVRYAPRVTIDPVEPQYPQQDTARFTCIADGNPTMFAYRWLFGATEIDQTYSHHRFNHFAFEDKGRVLVIPSVVMEDSRVRITCEVTNELGTQSAYTLMYVRGTTLTMETLGPIIVGCICGALVIILLIWTVWYCLCDCRRDHDHRRRPPPGNATNLPNLRSTGYGPESSDYLRHGRSNATFDNSTEVDSNTTLEMNERRPNSLPNNNAYSTPPGNRRLDTEIRKTYKNLDIGDDDVGLHSGSYDVNPDPEPNGTPKEID</sequence>
<evidence type="ECO:0000256" key="1">
    <source>
        <dbReference type="ARBA" id="ARBA00004479"/>
    </source>
</evidence>